<evidence type="ECO:0000313" key="9">
    <source>
        <dbReference type="Proteomes" id="UP001341281"/>
    </source>
</evidence>
<evidence type="ECO:0000256" key="4">
    <source>
        <dbReference type="ARBA" id="ARBA00023157"/>
    </source>
</evidence>
<dbReference type="EMBL" id="CP144745">
    <property type="protein sequence ID" value="WVZ53660.1"/>
    <property type="molecule type" value="Genomic_DNA"/>
</dbReference>
<dbReference type="GO" id="GO:0005576">
    <property type="term" value="C:extracellular region"/>
    <property type="evidence" value="ECO:0007669"/>
    <property type="project" value="InterPro"/>
</dbReference>
<dbReference type="Gene3D" id="2.10.69.10">
    <property type="entry name" value="Cysteine Protease (Bromelain) Inhibitor, subunit H"/>
    <property type="match status" value="4"/>
</dbReference>
<evidence type="ECO:0000313" key="8">
    <source>
        <dbReference type="EMBL" id="WVZ53660.1"/>
    </source>
</evidence>
<keyword evidence="3 5" id="KW-0722">Serine protease inhibitor</keyword>
<feature type="domain" description="Bowman-Birk serine protease inhibitors family" evidence="7">
    <location>
        <begin position="299"/>
        <end position="355"/>
    </location>
</feature>
<dbReference type="Pfam" id="PF00228">
    <property type="entry name" value="Bowman-Birk_leg"/>
    <property type="match status" value="1"/>
</dbReference>
<dbReference type="PANTHER" id="PTHR33479:SF7">
    <property type="entry name" value="BOWMAN-BIRK SERINE PROTEASE INHIBITORS FAMILY DOMAIN-CONTAINING PROTEIN"/>
    <property type="match status" value="1"/>
</dbReference>
<feature type="domain" description="Bowman-Birk serine protease inhibitors family" evidence="7">
    <location>
        <begin position="52"/>
        <end position="107"/>
    </location>
</feature>
<reference evidence="8 9" key="1">
    <citation type="submission" date="2024-02" db="EMBL/GenBank/DDBJ databases">
        <title>High-quality chromosome-scale genome assembly of Pensacola bahiagrass (Paspalum notatum Flugge var. saurae).</title>
        <authorList>
            <person name="Vega J.M."/>
            <person name="Podio M."/>
            <person name="Orjuela J."/>
            <person name="Siena L.A."/>
            <person name="Pessino S.C."/>
            <person name="Combes M.C."/>
            <person name="Mariac C."/>
            <person name="Albertini E."/>
            <person name="Pupilli F."/>
            <person name="Ortiz J.P.A."/>
            <person name="Leblanc O."/>
        </authorList>
    </citation>
    <scope>NUCLEOTIDE SEQUENCE [LARGE SCALE GENOMIC DNA]</scope>
    <source>
        <strain evidence="8">R1</strain>
        <tissue evidence="8">Leaf</tissue>
    </source>
</reference>
<evidence type="ECO:0000259" key="7">
    <source>
        <dbReference type="SMART" id="SM00269"/>
    </source>
</evidence>
<keyword evidence="4" id="KW-1015">Disulfide bond</keyword>
<evidence type="ECO:0000256" key="2">
    <source>
        <dbReference type="ARBA" id="ARBA00022690"/>
    </source>
</evidence>
<organism evidence="8 9">
    <name type="scientific">Paspalum notatum var. saurae</name>
    <dbReference type="NCBI Taxonomy" id="547442"/>
    <lineage>
        <taxon>Eukaryota</taxon>
        <taxon>Viridiplantae</taxon>
        <taxon>Streptophyta</taxon>
        <taxon>Embryophyta</taxon>
        <taxon>Tracheophyta</taxon>
        <taxon>Spermatophyta</taxon>
        <taxon>Magnoliopsida</taxon>
        <taxon>Liliopsida</taxon>
        <taxon>Poales</taxon>
        <taxon>Poaceae</taxon>
        <taxon>PACMAD clade</taxon>
        <taxon>Panicoideae</taxon>
        <taxon>Andropogonodae</taxon>
        <taxon>Paspaleae</taxon>
        <taxon>Paspalinae</taxon>
        <taxon>Paspalum</taxon>
    </lineage>
</organism>
<dbReference type="CDD" id="cd00023">
    <property type="entry name" value="BBI"/>
    <property type="match status" value="2"/>
</dbReference>
<protein>
    <recommendedName>
        <fullName evidence="7">Bowman-Birk serine protease inhibitors family domain-containing protein</fullName>
    </recommendedName>
</protein>
<proteinExistence type="inferred from homology"/>
<dbReference type="Proteomes" id="UP001341281">
    <property type="component" value="Chromosome 01"/>
</dbReference>
<keyword evidence="2 5" id="KW-0646">Protease inhibitor</keyword>
<evidence type="ECO:0000256" key="1">
    <source>
        <dbReference type="ARBA" id="ARBA00008506"/>
    </source>
</evidence>
<dbReference type="InterPro" id="IPR000877">
    <property type="entry name" value="Prot_inh_BBI"/>
</dbReference>
<gene>
    <name evidence="8" type="ORF">U9M48_004568</name>
</gene>
<feature type="domain" description="Bowman-Birk serine protease inhibitors family" evidence="7">
    <location>
        <begin position="237"/>
        <end position="292"/>
    </location>
</feature>
<dbReference type="SUPFAM" id="SSF57247">
    <property type="entry name" value="Bowman-Birk inhibitor, BBI"/>
    <property type="match status" value="4"/>
</dbReference>
<dbReference type="GO" id="GO:0004867">
    <property type="term" value="F:serine-type endopeptidase inhibitor activity"/>
    <property type="evidence" value="ECO:0007669"/>
    <property type="project" value="UniProtKB-KW"/>
</dbReference>
<sequence length="365" mass="40115">MKSSAMGTALLVIAVLVAGFDATTAARHWDTATNTVRHIHTDGGDGGLPWECCDFVVRDPNFRPGLWQCKDVVNKCSPNCRECAAAPAGNGYVCLDWIVSLLEPPVCTPRPWDCCDQAVCTRVYIPICHCADMVASCPTNCKQCELVQADPPRYRCLDSFFGYPGPKCTAPWIKRYIMNSNSMGTSPILVLLGTMMLVAGFNGATASRPCDHTTSTLRLPSSPNLVTKAGVGQPWECCDWIVRDPNMRPTRWQCNDVVAKCSADCRDCVELQGGVGYICRDWVTSLWQPPVCTPRPWDCCDVAVCDRKLIPDCVCADVVETCPSNCQKCAPVELDGGAPRYRCLDSFHGYPGPKCSEPWIRKKKN</sequence>
<comment type="similarity">
    <text evidence="1 5">Belongs to the Bowman-Birk serine protease inhibitor family.</text>
</comment>
<evidence type="ECO:0000256" key="5">
    <source>
        <dbReference type="RuleBase" id="RU003856"/>
    </source>
</evidence>
<keyword evidence="6" id="KW-0732">Signal</keyword>
<accession>A0AAQ3PN91</accession>
<feature type="signal peptide" evidence="6">
    <location>
        <begin position="1"/>
        <end position="25"/>
    </location>
</feature>
<dbReference type="InterPro" id="IPR035995">
    <property type="entry name" value="Bowman-Birk_prot_inh"/>
</dbReference>
<dbReference type="PANTHER" id="PTHR33479">
    <property type="entry name" value="BOWMAN-BIRK TYPE BRAN TRYPSIN INHIBITOR"/>
    <property type="match status" value="1"/>
</dbReference>
<evidence type="ECO:0000256" key="6">
    <source>
        <dbReference type="SAM" id="SignalP"/>
    </source>
</evidence>
<dbReference type="AlphaFoldDB" id="A0AAQ3PN91"/>
<evidence type="ECO:0000256" key="3">
    <source>
        <dbReference type="ARBA" id="ARBA00022900"/>
    </source>
</evidence>
<name>A0AAQ3PN91_PASNO</name>
<dbReference type="SMART" id="SM00269">
    <property type="entry name" value="BowB"/>
    <property type="match status" value="4"/>
</dbReference>
<keyword evidence="9" id="KW-1185">Reference proteome</keyword>
<feature type="domain" description="Bowman-Birk serine protease inhibitors family" evidence="7">
    <location>
        <begin position="114"/>
        <end position="168"/>
    </location>
</feature>
<feature type="chain" id="PRO_5043008568" description="Bowman-Birk serine protease inhibitors family domain-containing protein" evidence="6">
    <location>
        <begin position="26"/>
        <end position="365"/>
    </location>
</feature>